<proteinExistence type="predicted"/>
<keyword evidence="1" id="KW-1133">Transmembrane helix</keyword>
<sequence length="99" mass="10983">MTLSQENDSFSAVESTVNLLDDGLNPVIYFTASRTVLNFPGQIKSFKKTMSLSMILTITTNLASSLILFLMSARCRPTSQFLRNILSPSERIRASAFTN</sequence>
<comment type="caution">
    <text evidence="2">The sequence shown here is derived from an EMBL/GenBank/DDBJ whole genome shotgun (WGS) entry which is preliminary data.</text>
</comment>
<name>A0ABV0TPY8_9TELE</name>
<evidence type="ECO:0000256" key="1">
    <source>
        <dbReference type="SAM" id="Phobius"/>
    </source>
</evidence>
<protein>
    <submittedName>
        <fullName evidence="2">Uncharacterized protein</fullName>
    </submittedName>
</protein>
<dbReference type="Proteomes" id="UP001482620">
    <property type="component" value="Unassembled WGS sequence"/>
</dbReference>
<keyword evidence="1" id="KW-0812">Transmembrane</keyword>
<evidence type="ECO:0000313" key="3">
    <source>
        <dbReference type="Proteomes" id="UP001482620"/>
    </source>
</evidence>
<evidence type="ECO:0000313" key="2">
    <source>
        <dbReference type="EMBL" id="MEQ2234985.1"/>
    </source>
</evidence>
<organism evidence="2 3">
    <name type="scientific">Ilyodon furcidens</name>
    <name type="common">goldbreast splitfin</name>
    <dbReference type="NCBI Taxonomy" id="33524"/>
    <lineage>
        <taxon>Eukaryota</taxon>
        <taxon>Metazoa</taxon>
        <taxon>Chordata</taxon>
        <taxon>Craniata</taxon>
        <taxon>Vertebrata</taxon>
        <taxon>Euteleostomi</taxon>
        <taxon>Actinopterygii</taxon>
        <taxon>Neopterygii</taxon>
        <taxon>Teleostei</taxon>
        <taxon>Neoteleostei</taxon>
        <taxon>Acanthomorphata</taxon>
        <taxon>Ovalentaria</taxon>
        <taxon>Atherinomorphae</taxon>
        <taxon>Cyprinodontiformes</taxon>
        <taxon>Goodeidae</taxon>
        <taxon>Ilyodon</taxon>
    </lineage>
</organism>
<feature type="transmembrane region" description="Helical" evidence="1">
    <location>
        <begin position="52"/>
        <end position="73"/>
    </location>
</feature>
<keyword evidence="1" id="KW-0472">Membrane</keyword>
<dbReference type="EMBL" id="JAHRIQ010042635">
    <property type="protein sequence ID" value="MEQ2234985.1"/>
    <property type="molecule type" value="Genomic_DNA"/>
</dbReference>
<gene>
    <name evidence="2" type="ORF">ILYODFUR_037027</name>
</gene>
<keyword evidence="3" id="KW-1185">Reference proteome</keyword>
<reference evidence="2 3" key="1">
    <citation type="submission" date="2021-06" db="EMBL/GenBank/DDBJ databases">
        <authorList>
            <person name="Palmer J.M."/>
        </authorList>
    </citation>
    <scope>NUCLEOTIDE SEQUENCE [LARGE SCALE GENOMIC DNA]</scope>
    <source>
        <strain evidence="3">if_2019</strain>
        <tissue evidence="2">Muscle</tissue>
    </source>
</reference>
<accession>A0ABV0TPY8</accession>